<dbReference type="PANTHER" id="PTHR13500">
    <property type="entry name" value="NUCLEOLAR PRERIBOSOMAL-ASSOCIATED PROTEIN 1"/>
    <property type="match status" value="1"/>
</dbReference>
<dbReference type="GO" id="GO:0000463">
    <property type="term" value="P:maturation of LSU-rRNA from tricistronic rRNA transcript (SSU-rRNA, 5.8S rRNA, LSU-rRNA)"/>
    <property type="evidence" value="ECO:0007669"/>
    <property type="project" value="TreeGrafter"/>
</dbReference>
<feature type="domain" description="URB1 N-terminal" evidence="1">
    <location>
        <begin position="90"/>
        <end position="370"/>
    </location>
</feature>
<gene>
    <name evidence="3" type="ORF">RN001_013529</name>
</gene>
<feature type="domain" description="URB1 C-terminal" evidence="2">
    <location>
        <begin position="1411"/>
        <end position="1602"/>
    </location>
</feature>
<evidence type="ECO:0000259" key="1">
    <source>
        <dbReference type="Pfam" id="PF11707"/>
    </source>
</evidence>
<accession>A0AAN7SDY8</accession>
<keyword evidence="4" id="KW-1185">Reference proteome</keyword>
<dbReference type="InterPro" id="IPR032436">
    <property type="entry name" value="URB1_C"/>
</dbReference>
<reference evidence="4" key="1">
    <citation type="submission" date="2023-01" db="EMBL/GenBank/DDBJ databases">
        <title>Key to firefly adult light organ development and bioluminescence: homeobox transcription factors regulate luciferase expression and transportation to peroxisome.</title>
        <authorList>
            <person name="Fu X."/>
        </authorList>
    </citation>
    <scope>NUCLEOTIDE SEQUENCE [LARGE SCALE GENOMIC DNA]</scope>
</reference>
<organism evidence="3 4">
    <name type="scientific">Aquatica leii</name>
    <dbReference type="NCBI Taxonomy" id="1421715"/>
    <lineage>
        <taxon>Eukaryota</taxon>
        <taxon>Metazoa</taxon>
        <taxon>Ecdysozoa</taxon>
        <taxon>Arthropoda</taxon>
        <taxon>Hexapoda</taxon>
        <taxon>Insecta</taxon>
        <taxon>Pterygota</taxon>
        <taxon>Neoptera</taxon>
        <taxon>Endopterygota</taxon>
        <taxon>Coleoptera</taxon>
        <taxon>Polyphaga</taxon>
        <taxon>Elateriformia</taxon>
        <taxon>Elateroidea</taxon>
        <taxon>Lampyridae</taxon>
        <taxon>Luciolinae</taxon>
        <taxon>Aquatica</taxon>
    </lineage>
</organism>
<dbReference type="Proteomes" id="UP001353858">
    <property type="component" value="Unassembled WGS sequence"/>
</dbReference>
<evidence type="ECO:0008006" key="5">
    <source>
        <dbReference type="Google" id="ProtNLM"/>
    </source>
</evidence>
<dbReference type="GO" id="GO:0000466">
    <property type="term" value="P:maturation of 5.8S rRNA from tricistronic rRNA transcript (SSU-rRNA, 5.8S rRNA, LSU-rRNA)"/>
    <property type="evidence" value="ECO:0007669"/>
    <property type="project" value="TreeGrafter"/>
</dbReference>
<dbReference type="EMBL" id="JARPUR010000006">
    <property type="protein sequence ID" value="KAK4874169.1"/>
    <property type="molecule type" value="Genomic_DNA"/>
</dbReference>
<dbReference type="Pfam" id="PF11707">
    <property type="entry name" value="Npa1"/>
    <property type="match status" value="1"/>
</dbReference>
<evidence type="ECO:0000259" key="2">
    <source>
        <dbReference type="Pfam" id="PF16201"/>
    </source>
</evidence>
<evidence type="ECO:0000313" key="4">
    <source>
        <dbReference type="Proteomes" id="UP001353858"/>
    </source>
</evidence>
<comment type="caution">
    <text evidence="3">The sequence shown here is derived from an EMBL/GenBank/DDBJ whole genome shotgun (WGS) entry which is preliminary data.</text>
</comment>
<evidence type="ECO:0000313" key="3">
    <source>
        <dbReference type="EMBL" id="KAK4874169.1"/>
    </source>
</evidence>
<dbReference type="InterPro" id="IPR039844">
    <property type="entry name" value="URB1"/>
</dbReference>
<sequence length="1728" mass="198578">MDFEVIDETKNDIDPPKKKARLWSAKEFRNNIKNKNKVEAIQHFFQLCSNVDKKKYITEYLQQGGCLMELFQLLGSDTPAVMLLEIVNNVLLHLIASGKHDASVYDPCRYFLQTHLASINKMISLGSPRKERKVILKILTSIVTFSKKLAKEILLHVNFNSVNVEVLTKQSDEDDSVRNAYIHFVMSFFVEGEYSIIFVLLDKKYMLLSIFRALQYDLPETVALVMNTLRTYLLETNVINKTTKMGVFNTNIVKDIVNLYNWKGPRKNQNEMVDLEEKSLVTVAVHHFLLVLCTSHKYGVIFRDPQLGLGKKSSNSLIYTVVESLERPWEHSYASELVTKICGSSPDLTKTMWDNLKTYLEPRSTERWFKAMNYAIILVKELQPSNIEYCIGTLSVGQLSQAIPSLVAPQSILKTIIPENRAYEEPLVKLHCVSLLVQFAKAVQSYCSVAQNHLNVQDYQILKHSLNEYFYRNFLTAQELLDNWTKSDDTSYSTTGYLQTVLDLLDLYETLCPQLLESITAATLPVLLRDIDNIPGDTNLIKIRVIKLFLNFDSSMLDVNSEMFKFSFSLALKNYYKEKDPSSHYLLKLLLKNVGIFEDCVEEIDVWINSFLELSQVDDVCSEFIEIIRHTSNNILSYISVIQKLTDDLKTSESSHCHDLIESLLQAPFDSESSLPIKNIGISPLLFGVFDTLENGERNKHFKTFLNSILINLLHLQTFPTLLIKLVHDKQHLVSKPVFSYLIGWSNGESTILAKTKLRSIENFNVCFLTGDVDTFFEEVLDRKPLEYLHQALFYFTQLNENLLNVGHLDNCVRVCKRVPQDSLSLVFGHPILIRRFSPTQSTITNRFLAEIINCFNNEVCLKPYRSKLTASLQMILKKRKARCIMENLETFGVDYYQCVYLLELFSKSDVSAMDNEFLLVYYDLVVYLLKRYLVQVDFQQLLSDAVVVSISRLITCFNTNQFDSSACTELFQKLLENFPHAISVIPTELLVSIFNKNDFCKQSAVFAAFLIKHRKDFLLVFKQHIDVVVKVKGLILPLLESAISVNVEDEILGKIYKQFEPSILKGLEKPNKAGPYFEKYKDVLVDLITRFMSRDRCLSFALKVHKFDTTEVFHVQALATIFTKVLDEDKYLHNTIITLAYATNQLFKKRNKSDDDWLKLAGIVQASTSYYEKLKSKEVSYRTVCENEVFNLYYNYCLKHGLSGKSEFLRTVNILTTLLDFSEDEARNLLVMTGSHSEFLEIALGSESECKQELFKLILVFCERWPVLLQRNHMPVLLSSYQGTMGTADRTILTLLQIYEKKSEQTHFYDFKPFLWGKAAATHYSVRQDIQTALWRQPRMLEILEILEEAKINNTICNHPLNLTLTNSNSEAVLSNENVYNLSFFLPLFGSLLVTENQVALHTFVKSGALSLTILGLSCNNKRIRLASCHVLSRLHYHFEAKRSGKDKILRLCFIESLCRGLAALEDFKLNNFCSIFWARMALILIHPLHRMYIPLSRYLTAKPTPDLSGIPELYTFLHIPDVNFKEPRAFILKILQDGMRTNADCSLLIFKMGFKLLLELFSSCISDLDTKISILKITERACCLDLGKEMLCTKYGLLSWLYDVVTVWGREEGIVQLVISILIRLTEDVSKIVNVNIIILIITMIIDDGFLSCISKSQGFDNFLKVVNSVFEANNEWLTIDQLKVLISVNEDVHCTYLLKYGSQFSICNKEDNLLRSLVKKWLNKT</sequence>
<dbReference type="PANTHER" id="PTHR13500:SF0">
    <property type="entry name" value="NUCLEOLAR PRE-RIBOSOMAL-ASSOCIATED PROTEIN 1"/>
    <property type="match status" value="1"/>
</dbReference>
<dbReference type="InterPro" id="IPR021714">
    <property type="entry name" value="URB1_N"/>
</dbReference>
<dbReference type="Pfam" id="PF16201">
    <property type="entry name" value="NopRA1"/>
    <property type="match status" value="1"/>
</dbReference>
<dbReference type="GO" id="GO:0005730">
    <property type="term" value="C:nucleolus"/>
    <property type="evidence" value="ECO:0007669"/>
    <property type="project" value="TreeGrafter"/>
</dbReference>
<proteinExistence type="predicted"/>
<name>A0AAN7SDY8_9COLE</name>
<protein>
    <recommendedName>
        <fullName evidence="5">Nucleolar pre-ribosomal-associated protein 1</fullName>
    </recommendedName>
</protein>